<accession>A0ABV9NQA7</accession>
<dbReference type="EMBL" id="JBHSGG010000031">
    <property type="protein sequence ID" value="MFC4728748.1"/>
    <property type="molecule type" value="Genomic_DNA"/>
</dbReference>
<evidence type="ECO:0000256" key="1">
    <source>
        <dbReference type="SAM" id="Phobius"/>
    </source>
</evidence>
<reference evidence="3" key="1">
    <citation type="journal article" date="2019" name="Int. J. Syst. Evol. Microbiol.">
        <title>The Global Catalogue of Microorganisms (GCM) 10K type strain sequencing project: providing services to taxonomists for standard genome sequencing and annotation.</title>
        <authorList>
            <consortium name="The Broad Institute Genomics Platform"/>
            <consortium name="The Broad Institute Genome Sequencing Center for Infectious Disease"/>
            <person name="Wu L."/>
            <person name="Ma J."/>
        </authorList>
    </citation>
    <scope>NUCLEOTIDE SEQUENCE [LARGE SCALE GENOMIC DNA]</scope>
    <source>
        <strain evidence="3">CGMCC 1.13574</strain>
    </source>
</reference>
<gene>
    <name evidence="2" type="ORF">ACFO3Q_11260</name>
</gene>
<evidence type="ECO:0000313" key="3">
    <source>
        <dbReference type="Proteomes" id="UP001595892"/>
    </source>
</evidence>
<sequence length="315" mass="33143">MNRGFLLTYLKGMAMGAVDVVPGVSGGTMALIIGIYDRLLGAFAQAPRALAAAARGRLREAWAACDAGFLALVLAGILTSVFTLARLIGWLMEAHPVPLWSFFLGLVAVSVHLVGREVGAWRAGTVVAFLAGFALAAWIALAVPLQLPASPLVLFLGGAIAICAMILPGISGSFILVLLGLYPAVLLAVRTLDIPILAVFAAGCALGLLSFARLLSWLLSAWRNLTMAFLTGLVLGSLGKVWPWKHTLTWQTDSRGERSPLVQENLLPGRFAEVTGQDPQVALALALAVVAVLLVLWVDWLGRRHAAEAAAGAGR</sequence>
<evidence type="ECO:0000313" key="2">
    <source>
        <dbReference type="EMBL" id="MFC4728748.1"/>
    </source>
</evidence>
<keyword evidence="1" id="KW-0472">Membrane</keyword>
<dbReference type="RefSeq" id="WP_377004789.1">
    <property type="nucleotide sequence ID" value="NZ_JBHSGG010000031.1"/>
</dbReference>
<dbReference type="PANTHER" id="PTHR37308">
    <property type="entry name" value="INTEGRAL MEMBRANE PROTEIN"/>
    <property type="match status" value="1"/>
</dbReference>
<feature type="transmembrane region" description="Helical" evidence="1">
    <location>
        <begin position="20"/>
        <end position="40"/>
    </location>
</feature>
<feature type="transmembrane region" description="Helical" evidence="1">
    <location>
        <begin position="126"/>
        <end position="147"/>
    </location>
</feature>
<dbReference type="Proteomes" id="UP001595892">
    <property type="component" value="Unassembled WGS sequence"/>
</dbReference>
<comment type="caution">
    <text evidence="2">The sequence shown here is derived from an EMBL/GenBank/DDBJ whole genome shotgun (WGS) entry which is preliminary data.</text>
</comment>
<keyword evidence="1" id="KW-0812">Transmembrane</keyword>
<feature type="transmembrane region" description="Helical" evidence="1">
    <location>
        <begin position="97"/>
        <end position="114"/>
    </location>
</feature>
<feature type="transmembrane region" description="Helical" evidence="1">
    <location>
        <begin position="61"/>
        <end position="85"/>
    </location>
</feature>
<keyword evidence="1" id="KW-1133">Transmembrane helix</keyword>
<dbReference type="Pfam" id="PF04018">
    <property type="entry name" value="VCA0040-like"/>
    <property type="match status" value="1"/>
</dbReference>
<feature type="transmembrane region" description="Helical" evidence="1">
    <location>
        <begin position="153"/>
        <end position="182"/>
    </location>
</feature>
<keyword evidence="3" id="KW-1185">Reference proteome</keyword>
<protein>
    <submittedName>
        <fullName evidence="2">DUF368 domain-containing protein</fullName>
    </submittedName>
</protein>
<dbReference type="InterPro" id="IPR007163">
    <property type="entry name" value="VCA0040-like"/>
</dbReference>
<name>A0ABV9NQA7_9GAMM</name>
<dbReference type="PANTHER" id="PTHR37308:SF1">
    <property type="entry name" value="POLYPRENYL-PHOSPHATE TRANSPORTER"/>
    <property type="match status" value="1"/>
</dbReference>
<feature type="transmembrane region" description="Helical" evidence="1">
    <location>
        <begin position="194"/>
        <end position="215"/>
    </location>
</feature>
<organism evidence="2 3">
    <name type="scientific">Coralloluteibacterium thermophilum</name>
    <dbReference type="NCBI Taxonomy" id="2707049"/>
    <lineage>
        <taxon>Bacteria</taxon>
        <taxon>Pseudomonadati</taxon>
        <taxon>Pseudomonadota</taxon>
        <taxon>Gammaproteobacteria</taxon>
        <taxon>Lysobacterales</taxon>
        <taxon>Lysobacteraceae</taxon>
        <taxon>Coralloluteibacterium</taxon>
    </lineage>
</organism>
<proteinExistence type="predicted"/>
<feature type="transmembrane region" description="Helical" evidence="1">
    <location>
        <begin position="281"/>
        <end position="298"/>
    </location>
</feature>